<evidence type="ECO:0000256" key="3">
    <source>
        <dbReference type="SAM" id="SignalP"/>
    </source>
</evidence>
<dbReference type="Proteomes" id="UP001211065">
    <property type="component" value="Unassembled WGS sequence"/>
</dbReference>
<keyword evidence="2" id="KW-0186">Copper</keyword>
<dbReference type="InterPro" id="IPR002227">
    <property type="entry name" value="Tyrosinase_Cu-bd"/>
</dbReference>
<evidence type="ECO:0000256" key="1">
    <source>
        <dbReference type="ARBA" id="ARBA00022723"/>
    </source>
</evidence>
<sequence length="393" mass="43105">MHFSNLITALAVPLVFAVPQLEPLETDTFNAEPTSIISTLIQSSVSATRTIPQSSVLFSSTIPVLESTELSSLPLPSTTSEAIPEETTGGETVGCSGQTIRKEVRQMKKDGDWEAFVSAYKSMVADGTLSNWVNQPHFLPYHRIFLKKFEQDLQARGAKYLPYWDSSADSQDLTNSQIFSAEFFGTLATDGTIENGPFSRGNYSTPTGGFPLVRGYSKEKTLYAYSLILPDINNPSFSTMSKNIEYGQHATVHSVVGGDEGSMGKPTSPDDPLFFLHHCYVDFIFYRWQLQNPGTTFESRSYGGQSMTPNEIIMPWNVPVRNAWTVEQVCSGYEDPDPTVVKIAGDGTIKPPSNATSWLNNVGANQTIAKNVAKKVEEIVKKVNLPSNSGSII</sequence>
<dbReference type="Pfam" id="PF00264">
    <property type="entry name" value="Tyrosinase"/>
    <property type="match status" value="1"/>
</dbReference>
<accession>A0AAD5TXP5</accession>
<dbReference type="AlphaFoldDB" id="A0AAD5TXP5"/>
<dbReference type="PANTHER" id="PTHR11474:SF126">
    <property type="entry name" value="TYROSINASE-LIKE PROTEIN TYR-1-RELATED"/>
    <property type="match status" value="1"/>
</dbReference>
<dbReference type="Gene3D" id="1.10.1280.10">
    <property type="entry name" value="Di-copper center containing domain from catechol oxidase"/>
    <property type="match status" value="1"/>
</dbReference>
<gene>
    <name evidence="5" type="ORF">HK099_000550</name>
</gene>
<protein>
    <recommendedName>
        <fullName evidence="4">Tyrosinase copper-binding domain-containing protein</fullName>
    </recommendedName>
</protein>
<evidence type="ECO:0000313" key="6">
    <source>
        <dbReference type="Proteomes" id="UP001211065"/>
    </source>
</evidence>
<keyword evidence="6" id="KW-1185">Reference proteome</keyword>
<dbReference type="PRINTS" id="PR00092">
    <property type="entry name" value="TYROSINASE"/>
</dbReference>
<feature type="non-terminal residue" evidence="5">
    <location>
        <position position="393"/>
    </location>
</feature>
<dbReference type="SUPFAM" id="SSF48056">
    <property type="entry name" value="Di-copper centre-containing domain"/>
    <property type="match status" value="1"/>
</dbReference>
<organism evidence="5 6">
    <name type="scientific">Clydaea vesicula</name>
    <dbReference type="NCBI Taxonomy" id="447962"/>
    <lineage>
        <taxon>Eukaryota</taxon>
        <taxon>Fungi</taxon>
        <taxon>Fungi incertae sedis</taxon>
        <taxon>Chytridiomycota</taxon>
        <taxon>Chytridiomycota incertae sedis</taxon>
        <taxon>Chytridiomycetes</taxon>
        <taxon>Lobulomycetales</taxon>
        <taxon>Lobulomycetaceae</taxon>
        <taxon>Clydaea</taxon>
    </lineage>
</organism>
<dbReference type="PROSITE" id="PS00498">
    <property type="entry name" value="TYROSINASE_2"/>
    <property type="match status" value="1"/>
</dbReference>
<dbReference type="PANTHER" id="PTHR11474">
    <property type="entry name" value="TYROSINASE FAMILY MEMBER"/>
    <property type="match status" value="1"/>
</dbReference>
<dbReference type="GO" id="GO:0046872">
    <property type="term" value="F:metal ion binding"/>
    <property type="evidence" value="ECO:0007669"/>
    <property type="project" value="UniProtKB-KW"/>
</dbReference>
<keyword evidence="1" id="KW-0479">Metal-binding</keyword>
<comment type="caution">
    <text evidence="5">The sequence shown here is derived from an EMBL/GenBank/DDBJ whole genome shotgun (WGS) entry which is preliminary data.</text>
</comment>
<keyword evidence="3" id="KW-0732">Signal</keyword>
<dbReference type="InterPro" id="IPR050316">
    <property type="entry name" value="Tyrosinase/Hemocyanin"/>
</dbReference>
<evidence type="ECO:0000259" key="4">
    <source>
        <dbReference type="PROSITE" id="PS00498"/>
    </source>
</evidence>
<name>A0AAD5TXP5_9FUNG</name>
<feature type="domain" description="Tyrosinase copper-binding" evidence="4">
    <location>
        <begin position="271"/>
        <end position="282"/>
    </location>
</feature>
<dbReference type="InterPro" id="IPR008922">
    <property type="entry name" value="Di-copper_centre_dom_sf"/>
</dbReference>
<feature type="signal peptide" evidence="3">
    <location>
        <begin position="1"/>
        <end position="17"/>
    </location>
</feature>
<evidence type="ECO:0000256" key="2">
    <source>
        <dbReference type="ARBA" id="ARBA00023008"/>
    </source>
</evidence>
<dbReference type="EMBL" id="JADGJW010001129">
    <property type="protein sequence ID" value="KAJ3206379.1"/>
    <property type="molecule type" value="Genomic_DNA"/>
</dbReference>
<evidence type="ECO:0000313" key="5">
    <source>
        <dbReference type="EMBL" id="KAJ3206379.1"/>
    </source>
</evidence>
<feature type="chain" id="PRO_5042047447" description="Tyrosinase copper-binding domain-containing protein" evidence="3">
    <location>
        <begin position="18"/>
        <end position="393"/>
    </location>
</feature>
<reference evidence="5" key="1">
    <citation type="submission" date="2020-05" db="EMBL/GenBank/DDBJ databases">
        <title>Phylogenomic resolution of chytrid fungi.</title>
        <authorList>
            <person name="Stajich J.E."/>
            <person name="Amses K."/>
            <person name="Simmons R."/>
            <person name="Seto K."/>
            <person name="Myers J."/>
            <person name="Bonds A."/>
            <person name="Quandt C.A."/>
            <person name="Barry K."/>
            <person name="Liu P."/>
            <person name="Grigoriev I."/>
            <person name="Longcore J.E."/>
            <person name="James T.Y."/>
        </authorList>
    </citation>
    <scope>NUCLEOTIDE SEQUENCE</scope>
    <source>
        <strain evidence="5">JEL0476</strain>
    </source>
</reference>
<proteinExistence type="predicted"/>
<dbReference type="GO" id="GO:0016491">
    <property type="term" value="F:oxidoreductase activity"/>
    <property type="evidence" value="ECO:0007669"/>
    <property type="project" value="InterPro"/>
</dbReference>